<dbReference type="InterPro" id="IPR018094">
    <property type="entry name" value="Thymidylate_kinase"/>
</dbReference>
<comment type="caution">
    <text evidence="12">The sequence shown here is derived from an EMBL/GenBank/DDBJ whole genome shotgun (WGS) entry which is preliminary data.</text>
</comment>
<comment type="similarity">
    <text evidence="1 10">Belongs to the thymidylate kinase family.</text>
</comment>
<evidence type="ECO:0000256" key="9">
    <source>
        <dbReference type="ARBA" id="ARBA00048743"/>
    </source>
</evidence>
<dbReference type="HAMAP" id="MF_00165">
    <property type="entry name" value="Thymidylate_kinase"/>
    <property type="match status" value="1"/>
</dbReference>
<comment type="function">
    <text evidence="10">Phosphorylation of dTMP to form dTDP in both de novo and salvage pathways of dTTP synthesis.</text>
</comment>
<comment type="catalytic activity">
    <reaction evidence="9 10">
        <text>dTMP + ATP = dTDP + ADP</text>
        <dbReference type="Rhea" id="RHEA:13517"/>
        <dbReference type="ChEBI" id="CHEBI:30616"/>
        <dbReference type="ChEBI" id="CHEBI:58369"/>
        <dbReference type="ChEBI" id="CHEBI:63528"/>
        <dbReference type="ChEBI" id="CHEBI:456216"/>
        <dbReference type="EC" id="2.7.4.9"/>
    </reaction>
</comment>
<keyword evidence="7 10" id="KW-0418">Kinase</keyword>
<reference evidence="12 13" key="1">
    <citation type="submission" date="2016-01" db="EMBL/GenBank/DDBJ databases">
        <title>Whole genome sequence and analysis of Micromonospora rosaria DSM 803, which can produce antibacterial substance rosamicin.</title>
        <authorList>
            <person name="Yang H."/>
            <person name="He X."/>
            <person name="Zhu D."/>
        </authorList>
    </citation>
    <scope>NUCLEOTIDE SEQUENCE [LARGE SCALE GENOMIC DNA]</scope>
    <source>
        <strain evidence="12 13">DSM 803</strain>
    </source>
</reference>
<proteinExistence type="inferred from homology"/>
<feature type="domain" description="Thymidylate kinase-like" evidence="11">
    <location>
        <begin position="5"/>
        <end position="147"/>
    </location>
</feature>
<evidence type="ECO:0000256" key="7">
    <source>
        <dbReference type="ARBA" id="ARBA00022777"/>
    </source>
</evidence>
<gene>
    <name evidence="10" type="primary">tmk</name>
    <name evidence="12" type="ORF">AWW66_09850</name>
</gene>
<dbReference type="RefSeq" id="WP_067363085.1">
    <property type="nucleotide sequence ID" value="NZ_JBIUBN010000030.1"/>
</dbReference>
<dbReference type="CDD" id="cd01672">
    <property type="entry name" value="TMPK"/>
    <property type="match status" value="1"/>
</dbReference>
<protein>
    <recommendedName>
        <fullName evidence="3 10">Thymidylate kinase</fullName>
        <ecNumber evidence="2 10">2.7.4.9</ecNumber>
    </recommendedName>
    <alternativeName>
        <fullName evidence="10">dTMP kinase</fullName>
    </alternativeName>
</protein>
<dbReference type="NCBIfam" id="TIGR00041">
    <property type="entry name" value="DTMP_kinase"/>
    <property type="match status" value="1"/>
</dbReference>
<sequence length="202" mass="22638">MFVVIEGPNGVGKTTVAGLLTKRLRHRAGQPVHLTSEPTRTRLGELLREAEGVIHGRAFALAIAADRTMHVEDEIIPALDAGMIVVSDRYVQSSLVLQRVDAVDVHEIWSYNRYVLQPAISIYLVDDPQVIAARLAERPRLSRLEATATPERELQFYTQAFNFLGRQSWHQERIDCQDRNPDEVVSAILDTLDPLLAPRPVA</sequence>
<evidence type="ECO:0000313" key="13">
    <source>
        <dbReference type="Proteomes" id="UP000070620"/>
    </source>
</evidence>
<accession>A0A136PUS7</accession>
<keyword evidence="5 10" id="KW-0545">Nucleotide biosynthesis</keyword>
<dbReference type="GO" id="GO:0006233">
    <property type="term" value="P:dTDP biosynthetic process"/>
    <property type="evidence" value="ECO:0007669"/>
    <property type="project" value="InterPro"/>
</dbReference>
<dbReference type="InterPro" id="IPR027417">
    <property type="entry name" value="P-loop_NTPase"/>
</dbReference>
<keyword evidence="13" id="KW-1185">Reference proteome</keyword>
<dbReference type="SUPFAM" id="SSF52540">
    <property type="entry name" value="P-loop containing nucleoside triphosphate hydrolases"/>
    <property type="match status" value="1"/>
</dbReference>
<evidence type="ECO:0000256" key="4">
    <source>
        <dbReference type="ARBA" id="ARBA00022679"/>
    </source>
</evidence>
<dbReference type="Proteomes" id="UP000070620">
    <property type="component" value="Unassembled WGS sequence"/>
</dbReference>
<dbReference type="GO" id="GO:0006235">
    <property type="term" value="P:dTTP biosynthetic process"/>
    <property type="evidence" value="ECO:0007669"/>
    <property type="project" value="UniProtKB-UniRule"/>
</dbReference>
<dbReference type="OrthoDB" id="4549048at2"/>
<dbReference type="Gene3D" id="3.40.50.300">
    <property type="entry name" value="P-loop containing nucleotide triphosphate hydrolases"/>
    <property type="match status" value="1"/>
</dbReference>
<evidence type="ECO:0000256" key="8">
    <source>
        <dbReference type="ARBA" id="ARBA00022840"/>
    </source>
</evidence>
<dbReference type="PANTHER" id="PTHR10344:SF4">
    <property type="entry name" value="UMP-CMP KINASE 2, MITOCHONDRIAL"/>
    <property type="match status" value="1"/>
</dbReference>
<evidence type="ECO:0000313" key="12">
    <source>
        <dbReference type="EMBL" id="KXK62133.1"/>
    </source>
</evidence>
<evidence type="ECO:0000256" key="10">
    <source>
        <dbReference type="HAMAP-Rule" id="MF_00165"/>
    </source>
</evidence>
<keyword evidence="6 10" id="KW-0547">Nucleotide-binding</keyword>
<dbReference type="AlphaFoldDB" id="A0A136PUS7"/>
<dbReference type="InterPro" id="IPR039430">
    <property type="entry name" value="Thymidylate_kin-like_dom"/>
</dbReference>
<dbReference type="GO" id="GO:0005829">
    <property type="term" value="C:cytosol"/>
    <property type="evidence" value="ECO:0007669"/>
    <property type="project" value="TreeGrafter"/>
</dbReference>
<organism evidence="12 13">
    <name type="scientific">Micromonospora rosaria</name>
    <dbReference type="NCBI Taxonomy" id="47874"/>
    <lineage>
        <taxon>Bacteria</taxon>
        <taxon>Bacillati</taxon>
        <taxon>Actinomycetota</taxon>
        <taxon>Actinomycetes</taxon>
        <taxon>Micromonosporales</taxon>
        <taxon>Micromonosporaceae</taxon>
        <taxon>Micromonospora</taxon>
    </lineage>
</organism>
<keyword evidence="4 10" id="KW-0808">Transferase</keyword>
<evidence type="ECO:0000256" key="6">
    <source>
        <dbReference type="ARBA" id="ARBA00022741"/>
    </source>
</evidence>
<dbReference type="PANTHER" id="PTHR10344">
    <property type="entry name" value="THYMIDYLATE KINASE"/>
    <property type="match status" value="1"/>
</dbReference>
<dbReference type="Pfam" id="PF02223">
    <property type="entry name" value="Thymidylate_kin"/>
    <property type="match status" value="1"/>
</dbReference>
<dbReference type="GO" id="GO:0004798">
    <property type="term" value="F:dTMP kinase activity"/>
    <property type="evidence" value="ECO:0007669"/>
    <property type="project" value="UniProtKB-UniRule"/>
</dbReference>
<dbReference type="EC" id="2.7.4.9" evidence="2 10"/>
<comment type="caution">
    <text evidence="10">Lacks conserved residue(s) required for the propagation of feature annotation.</text>
</comment>
<name>A0A136PUS7_9ACTN</name>
<evidence type="ECO:0000256" key="3">
    <source>
        <dbReference type="ARBA" id="ARBA00017144"/>
    </source>
</evidence>
<dbReference type="GO" id="GO:0005524">
    <property type="term" value="F:ATP binding"/>
    <property type="evidence" value="ECO:0007669"/>
    <property type="project" value="UniProtKB-UniRule"/>
</dbReference>
<evidence type="ECO:0000256" key="1">
    <source>
        <dbReference type="ARBA" id="ARBA00009776"/>
    </source>
</evidence>
<dbReference type="GO" id="GO:0006227">
    <property type="term" value="P:dUDP biosynthetic process"/>
    <property type="evidence" value="ECO:0007669"/>
    <property type="project" value="TreeGrafter"/>
</dbReference>
<evidence type="ECO:0000256" key="5">
    <source>
        <dbReference type="ARBA" id="ARBA00022727"/>
    </source>
</evidence>
<evidence type="ECO:0000259" key="11">
    <source>
        <dbReference type="Pfam" id="PF02223"/>
    </source>
</evidence>
<keyword evidence="8 10" id="KW-0067">ATP-binding</keyword>
<dbReference type="EMBL" id="LRQV01000025">
    <property type="protein sequence ID" value="KXK62133.1"/>
    <property type="molecule type" value="Genomic_DNA"/>
</dbReference>
<evidence type="ECO:0000256" key="2">
    <source>
        <dbReference type="ARBA" id="ARBA00012980"/>
    </source>
</evidence>